<keyword evidence="1" id="KW-1133">Transmembrane helix</keyword>
<keyword evidence="2" id="KW-0732">Signal</keyword>
<dbReference type="RefSeq" id="WP_139190355.1">
    <property type="nucleotide sequence ID" value="NZ_CP118259.1"/>
</dbReference>
<keyword evidence="1" id="KW-0812">Transmembrane</keyword>
<feature type="transmembrane region" description="Helical" evidence="1">
    <location>
        <begin position="40"/>
        <end position="65"/>
    </location>
</feature>
<name>A0ABD6G9G1_AGRVI</name>
<feature type="chain" id="PRO_5044882890" description="DUF697 domain-containing protein" evidence="2">
    <location>
        <begin position="31"/>
        <end position="171"/>
    </location>
</feature>
<comment type="caution">
    <text evidence="3">The sequence shown here is derived from an EMBL/GenBank/DDBJ whole genome shotgun (WGS) entry which is preliminary data.</text>
</comment>
<dbReference type="Proteomes" id="UP000175993">
    <property type="component" value="Unassembled WGS sequence"/>
</dbReference>
<evidence type="ECO:0008006" key="5">
    <source>
        <dbReference type="Google" id="ProtNLM"/>
    </source>
</evidence>
<evidence type="ECO:0000313" key="4">
    <source>
        <dbReference type="Proteomes" id="UP000175993"/>
    </source>
</evidence>
<evidence type="ECO:0000313" key="3">
    <source>
        <dbReference type="EMBL" id="MUP03504.1"/>
    </source>
</evidence>
<evidence type="ECO:0000256" key="2">
    <source>
        <dbReference type="SAM" id="SignalP"/>
    </source>
</evidence>
<organism evidence="3 4">
    <name type="scientific">Agrobacterium vitis</name>
    <name type="common">Rhizobium vitis</name>
    <dbReference type="NCBI Taxonomy" id="373"/>
    <lineage>
        <taxon>Bacteria</taxon>
        <taxon>Pseudomonadati</taxon>
        <taxon>Pseudomonadota</taxon>
        <taxon>Alphaproteobacteria</taxon>
        <taxon>Hyphomicrobiales</taxon>
        <taxon>Rhizobiaceae</taxon>
        <taxon>Rhizobium/Agrobacterium group</taxon>
        <taxon>Agrobacterium</taxon>
    </lineage>
</organism>
<gene>
    <name evidence="3" type="ORF">BBI04_001510</name>
</gene>
<reference evidence="3 4" key="1">
    <citation type="submission" date="2019-11" db="EMBL/GenBank/DDBJ databases">
        <title>Whole-genome sequencing of Allorhizobium vitis.</title>
        <authorList>
            <person name="Gan H.M."/>
            <person name="Savka M.A."/>
        </authorList>
    </citation>
    <scope>NUCLEOTIDE SEQUENCE [LARGE SCALE GENOMIC DNA]</scope>
    <source>
        <strain evidence="3 4">AB4</strain>
    </source>
</reference>
<sequence length="171" mass="18120">MTLRPPYQRVCNLLMTAAAFLFCLAIAAFAADDAPSLATGFMSALTPSVLELVATVLGVAGTWLITRLVRLIGISDSAKRLEVEAKLRDGLHFAAENGLRFALTKAGLPAVAGTAAAVVADAMFYVREKNPQTLETLGVNDKALEDIILSKWPTASLALPIAAHWSSIPKT</sequence>
<accession>A0ABD6G9G1</accession>
<keyword evidence="1" id="KW-0472">Membrane</keyword>
<dbReference type="EMBL" id="MBEV02000001">
    <property type="protein sequence ID" value="MUP03504.1"/>
    <property type="molecule type" value="Genomic_DNA"/>
</dbReference>
<feature type="signal peptide" evidence="2">
    <location>
        <begin position="1"/>
        <end position="30"/>
    </location>
</feature>
<dbReference type="AlphaFoldDB" id="A0ABD6G9G1"/>
<protein>
    <recommendedName>
        <fullName evidence="5">DUF697 domain-containing protein</fullName>
    </recommendedName>
</protein>
<evidence type="ECO:0000256" key="1">
    <source>
        <dbReference type="SAM" id="Phobius"/>
    </source>
</evidence>
<proteinExistence type="predicted"/>